<dbReference type="GeneID" id="109128005"/>
<reference evidence="1" key="1">
    <citation type="journal article" date="2014" name="Nat. Commun.">
        <title>The emerging biofuel crop Camelina sativa retains a highly undifferentiated hexaploid genome structure.</title>
        <authorList>
            <person name="Kagale S."/>
            <person name="Koh C."/>
            <person name="Nixon J."/>
            <person name="Bollina V."/>
            <person name="Clarke W.E."/>
            <person name="Tuteja R."/>
            <person name="Spillane C."/>
            <person name="Robinson S.J."/>
            <person name="Links M.G."/>
            <person name="Clarke C."/>
            <person name="Higgins E.E."/>
            <person name="Huebert T."/>
            <person name="Sharpe A.G."/>
            <person name="Parkin I.A."/>
        </authorList>
    </citation>
    <scope>NUCLEOTIDE SEQUENCE [LARGE SCALE GENOMIC DNA]</scope>
    <source>
        <strain evidence="1">cv. DH55</strain>
    </source>
</reference>
<dbReference type="PANTHER" id="PTHR31662">
    <property type="entry name" value="BNAANNG10740D PROTEIN-RELATED"/>
    <property type="match status" value="1"/>
</dbReference>
<organism evidence="1 2">
    <name type="scientific">Camelina sativa</name>
    <name type="common">False flax</name>
    <name type="synonym">Myagrum sativum</name>
    <dbReference type="NCBI Taxonomy" id="90675"/>
    <lineage>
        <taxon>Eukaryota</taxon>
        <taxon>Viridiplantae</taxon>
        <taxon>Streptophyta</taxon>
        <taxon>Embryophyta</taxon>
        <taxon>Tracheophyta</taxon>
        <taxon>Spermatophyta</taxon>
        <taxon>Magnoliopsida</taxon>
        <taxon>eudicotyledons</taxon>
        <taxon>Gunneridae</taxon>
        <taxon>Pentapetalae</taxon>
        <taxon>rosids</taxon>
        <taxon>malvids</taxon>
        <taxon>Brassicales</taxon>
        <taxon>Brassicaceae</taxon>
        <taxon>Camelineae</taxon>
        <taxon>Camelina</taxon>
    </lineage>
</organism>
<dbReference type="PANTHER" id="PTHR31662:SF49">
    <property type="entry name" value="GLABROUS1 ENHANCER-BINDING PROTEIN-RELATED"/>
    <property type="match status" value="1"/>
</dbReference>
<dbReference type="InterPro" id="IPR007592">
    <property type="entry name" value="GEBP"/>
</dbReference>
<proteinExistence type="predicted"/>
<dbReference type="Proteomes" id="UP000694864">
    <property type="component" value="Chromosome 12"/>
</dbReference>
<keyword evidence="1" id="KW-1185">Reference proteome</keyword>
<evidence type="ECO:0000313" key="2">
    <source>
        <dbReference type="RefSeq" id="XP_019089206.1"/>
    </source>
</evidence>
<reference evidence="2" key="2">
    <citation type="submission" date="2025-08" db="UniProtKB">
        <authorList>
            <consortium name="RefSeq"/>
        </authorList>
    </citation>
    <scope>IDENTIFICATION</scope>
    <source>
        <tissue evidence="2">Leaf</tissue>
    </source>
</reference>
<dbReference type="RefSeq" id="XP_019089206.1">
    <property type="nucleotide sequence ID" value="XM_019233661.1"/>
</dbReference>
<sequence length="160" mass="18207">MGDFSKQQLIDKVNKLKKRFRDSQARDTDDEELFRLSKAIWVYEENKDQTKCIVLKEDVPCAEHERVVRNANTEVNNGEEEDGVGDLCVIKHALEAAASYQSLSEDLRKFLLGNLKNVGANQRKELTDGWTALLAKDTELDIKKRTFFAKLVNMGFVSAP</sequence>
<gene>
    <name evidence="2" type="primary">LOC109128005</name>
</gene>
<evidence type="ECO:0000313" key="1">
    <source>
        <dbReference type="Proteomes" id="UP000694864"/>
    </source>
</evidence>
<name>A0ABM1QR18_CAMSA</name>
<protein>
    <submittedName>
        <fullName evidence="2">GLABROUS1 enhancer-binding protein-like</fullName>
    </submittedName>
</protein>
<accession>A0ABM1QR18</accession>